<dbReference type="HOGENOM" id="CLU_2016968_0_0_1"/>
<evidence type="ECO:0000256" key="1">
    <source>
        <dbReference type="SAM" id="Phobius"/>
    </source>
</evidence>
<reference evidence="2 3" key="1">
    <citation type="submission" date="2015-01" db="EMBL/GenBank/DDBJ databases">
        <title>The Genome Sequence of Ochroconis gallopava CBS43764.</title>
        <authorList>
            <consortium name="The Broad Institute Genomics Platform"/>
            <person name="Cuomo C."/>
            <person name="de Hoog S."/>
            <person name="Gorbushina A."/>
            <person name="Stielow B."/>
            <person name="Teixiera M."/>
            <person name="Abouelleil A."/>
            <person name="Chapman S.B."/>
            <person name="Priest M."/>
            <person name="Young S.K."/>
            <person name="Wortman J."/>
            <person name="Nusbaum C."/>
            <person name="Birren B."/>
        </authorList>
    </citation>
    <scope>NUCLEOTIDE SEQUENCE [LARGE SCALE GENOMIC DNA]</scope>
    <source>
        <strain evidence="2 3">CBS 43764</strain>
    </source>
</reference>
<dbReference type="VEuPathDB" id="FungiDB:PV09_05127"/>
<proteinExistence type="predicted"/>
<dbReference type="GeneID" id="27313100"/>
<feature type="transmembrane region" description="Helical" evidence="1">
    <location>
        <begin position="12"/>
        <end position="36"/>
    </location>
</feature>
<evidence type="ECO:0000313" key="3">
    <source>
        <dbReference type="Proteomes" id="UP000053259"/>
    </source>
</evidence>
<dbReference type="Proteomes" id="UP000053259">
    <property type="component" value="Unassembled WGS sequence"/>
</dbReference>
<keyword evidence="3" id="KW-1185">Reference proteome</keyword>
<dbReference type="InParanoid" id="A0A0D2AAM5"/>
<evidence type="ECO:0000313" key="2">
    <source>
        <dbReference type="EMBL" id="KIW03828.1"/>
    </source>
</evidence>
<gene>
    <name evidence="2" type="ORF">PV09_05127</name>
</gene>
<sequence>MQDQAGAEHMRTVKLFFFLNWLLFLLSSSCILFSLISPAASHFECFFFIRMRRGQYSALTALQPLVQKGKSSNVNCTSFDIGQSWAPFMLALSGKFRSKNRANREGVKTSADDNGGCLLGMAA</sequence>
<keyword evidence="1" id="KW-0472">Membrane</keyword>
<keyword evidence="1" id="KW-1133">Transmembrane helix</keyword>
<organism evidence="2 3">
    <name type="scientific">Verruconis gallopava</name>
    <dbReference type="NCBI Taxonomy" id="253628"/>
    <lineage>
        <taxon>Eukaryota</taxon>
        <taxon>Fungi</taxon>
        <taxon>Dikarya</taxon>
        <taxon>Ascomycota</taxon>
        <taxon>Pezizomycotina</taxon>
        <taxon>Dothideomycetes</taxon>
        <taxon>Pleosporomycetidae</taxon>
        <taxon>Venturiales</taxon>
        <taxon>Sympoventuriaceae</taxon>
        <taxon>Verruconis</taxon>
    </lineage>
</organism>
<dbReference type="RefSeq" id="XP_016213697.1">
    <property type="nucleotide sequence ID" value="XM_016358596.1"/>
</dbReference>
<name>A0A0D2AAM5_9PEZI</name>
<dbReference type="EMBL" id="KN847543">
    <property type="protein sequence ID" value="KIW03828.1"/>
    <property type="molecule type" value="Genomic_DNA"/>
</dbReference>
<protein>
    <submittedName>
        <fullName evidence="2">Uncharacterized protein</fullName>
    </submittedName>
</protein>
<accession>A0A0D2AAM5</accession>
<keyword evidence="1" id="KW-0812">Transmembrane</keyword>
<dbReference type="AlphaFoldDB" id="A0A0D2AAM5"/>